<evidence type="ECO:0000256" key="6">
    <source>
        <dbReference type="SAM" id="Phobius"/>
    </source>
</evidence>
<dbReference type="PANTHER" id="PTHR10383">
    <property type="entry name" value="SERINE INCORPORATOR"/>
    <property type="match status" value="1"/>
</dbReference>
<evidence type="ECO:0000256" key="3">
    <source>
        <dbReference type="ARBA" id="ARBA00022692"/>
    </source>
</evidence>
<dbReference type="GO" id="GO:0016020">
    <property type="term" value="C:membrane"/>
    <property type="evidence" value="ECO:0007669"/>
    <property type="project" value="UniProtKB-SubCell"/>
</dbReference>
<evidence type="ECO:0000256" key="2">
    <source>
        <dbReference type="ARBA" id="ARBA00006665"/>
    </source>
</evidence>
<keyword evidence="4 6" id="KW-1133">Transmembrane helix</keyword>
<dbReference type="EMBL" id="KI913957">
    <property type="protein sequence ID" value="ETW05185.1"/>
    <property type="molecule type" value="Genomic_DNA"/>
</dbReference>
<name>A0A024UG52_9STRA</name>
<dbReference type="InterPro" id="IPR005016">
    <property type="entry name" value="TDE1/TMS"/>
</dbReference>
<dbReference type="AlphaFoldDB" id="A0A024UG52"/>
<evidence type="ECO:0000256" key="4">
    <source>
        <dbReference type="ARBA" id="ARBA00022989"/>
    </source>
</evidence>
<keyword evidence="3 6" id="KW-0812">Transmembrane</keyword>
<comment type="similarity">
    <text evidence="2">Belongs to the TDE1 family.</text>
</comment>
<dbReference type="eggNOG" id="KOG2592">
    <property type="taxonomic scope" value="Eukaryota"/>
</dbReference>
<feature type="transmembrane region" description="Helical" evidence="6">
    <location>
        <begin position="231"/>
        <end position="249"/>
    </location>
</feature>
<reference evidence="7" key="1">
    <citation type="submission" date="2013-12" db="EMBL/GenBank/DDBJ databases">
        <title>The Genome Sequence of Aphanomyces invadans NJM9701.</title>
        <authorList>
            <consortium name="The Broad Institute Genomics Platform"/>
            <person name="Russ C."/>
            <person name="Tyler B."/>
            <person name="van West P."/>
            <person name="Dieguez-Uribeondo J."/>
            <person name="Young S.K."/>
            <person name="Zeng Q."/>
            <person name="Gargeya S."/>
            <person name="Fitzgerald M."/>
            <person name="Abouelleil A."/>
            <person name="Alvarado L."/>
            <person name="Chapman S.B."/>
            <person name="Gainer-Dewar J."/>
            <person name="Goldberg J."/>
            <person name="Griggs A."/>
            <person name="Gujja S."/>
            <person name="Hansen M."/>
            <person name="Howarth C."/>
            <person name="Imamovic A."/>
            <person name="Ireland A."/>
            <person name="Larimer J."/>
            <person name="McCowan C."/>
            <person name="Murphy C."/>
            <person name="Pearson M."/>
            <person name="Poon T.W."/>
            <person name="Priest M."/>
            <person name="Roberts A."/>
            <person name="Saif S."/>
            <person name="Shea T."/>
            <person name="Sykes S."/>
            <person name="Wortman J."/>
            <person name="Nusbaum C."/>
            <person name="Birren B."/>
        </authorList>
    </citation>
    <scope>NUCLEOTIDE SEQUENCE [LARGE SCALE GENOMIC DNA]</scope>
    <source>
        <strain evidence="7">NJM9701</strain>
    </source>
</reference>
<feature type="transmembrane region" description="Helical" evidence="6">
    <location>
        <begin position="269"/>
        <end position="287"/>
    </location>
</feature>
<gene>
    <name evidence="7" type="ORF">H310_04180</name>
</gene>
<dbReference type="PANTHER" id="PTHR10383:SF9">
    <property type="entry name" value="SERINE INCORPORATOR, ISOFORM F"/>
    <property type="match status" value="1"/>
</dbReference>
<feature type="transmembrane region" description="Helical" evidence="6">
    <location>
        <begin position="350"/>
        <end position="374"/>
    </location>
</feature>
<feature type="transmembrane region" description="Helical" evidence="6">
    <location>
        <begin position="81"/>
        <end position="99"/>
    </location>
</feature>
<dbReference type="RefSeq" id="XP_008866623.1">
    <property type="nucleotide sequence ID" value="XM_008868401.1"/>
</dbReference>
<dbReference type="VEuPathDB" id="FungiDB:H310_04180"/>
<sequence length="380" mass="41972">MTRLAYTTLFFVNAIVAMALRAFGDRFLKYLWSFDTCTDEAANPHCVGNQAVYRASFAMSCFFVLMALVSALSERGFNNCCCLWCFQLPLYGVMFVGSFTIPNDFFYGFAWVARVASVGFLVLQVIIIIDTTYNVRDYLLDKIDASHADERVSLLSFDERSTLSCSRYRSWFWKALFFGLVLGALGGSLVGVGFLYHYYDICQIGHVFTTVTLVASAVVTGLSVTSEGPGLLPPAILSLYTVFLCYEALRANPDAQCNPFLAYQASSTVNTVIAALIGAATITWTSWSTASSLIRLDTLSDENLEGAPKDKQSDVPSWQFHAVMVVGSLYMAMVVTQWGTATGQQDGAAMWVHIASQWVASALFVWTLVAPYLFPDREFS</sequence>
<dbReference type="OrthoDB" id="5963193at2759"/>
<evidence type="ECO:0000256" key="1">
    <source>
        <dbReference type="ARBA" id="ARBA00004141"/>
    </source>
</evidence>
<dbReference type="Pfam" id="PF03348">
    <property type="entry name" value="Serinc"/>
    <property type="match status" value="2"/>
</dbReference>
<keyword evidence="5 6" id="KW-0472">Membrane</keyword>
<dbReference type="GeneID" id="20081230"/>
<feature type="transmembrane region" description="Helical" evidence="6">
    <location>
        <begin position="176"/>
        <end position="198"/>
    </location>
</feature>
<comment type="subcellular location">
    <subcellularLocation>
        <location evidence="1">Membrane</location>
        <topology evidence="1">Multi-pass membrane protein</topology>
    </subcellularLocation>
</comment>
<protein>
    <submittedName>
        <fullName evidence="7">Uncharacterized protein</fullName>
    </submittedName>
</protein>
<organism evidence="7">
    <name type="scientific">Aphanomyces invadans</name>
    <dbReference type="NCBI Taxonomy" id="157072"/>
    <lineage>
        <taxon>Eukaryota</taxon>
        <taxon>Sar</taxon>
        <taxon>Stramenopiles</taxon>
        <taxon>Oomycota</taxon>
        <taxon>Saprolegniomycetes</taxon>
        <taxon>Saprolegniales</taxon>
        <taxon>Verrucalvaceae</taxon>
        <taxon>Aphanomyces</taxon>
    </lineage>
</organism>
<feature type="transmembrane region" description="Helical" evidence="6">
    <location>
        <begin position="318"/>
        <end position="338"/>
    </location>
</feature>
<evidence type="ECO:0000313" key="7">
    <source>
        <dbReference type="EMBL" id="ETW05185.1"/>
    </source>
</evidence>
<feature type="transmembrane region" description="Helical" evidence="6">
    <location>
        <begin position="51"/>
        <end position="69"/>
    </location>
</feature>
<proteinExistence type="inferred from homology"/>
<accession>A0A024UG52</accession>
<evidence type="ECO:0000256" key="5">
    <source>
        <dbReference type="ARBA" id="ARBA00023136"/>
    </source>
</evidence>
<feature type="transmembrane region" description="Helical" evidence="6">
    <location>
        <begin position="105"/>
        <end position="129"/>
    </location>
</feature>